<dbReference type="PANTHER" id="PTHR31286:SF99">
    <property type="entry name" value="DUF4283 DOMAIN-CONTAINING PROTEIN"/>
    <property type="match status" value="1"/>
</dbReference>
<feature type="region of interest" description="Disordered" evidence="2">
    <location>
        <begin position="1"/>
        <end position="76"/>
    </location>
</feature>
<keyword evidence="1" id="KW-0479">Metal-binding</keyword>
<dbReference type="EMBL" id="OIVN01005558">
    <property type="protein sequence ID" value="SPD23103.1"/>
    <property type="molecule type" value="Genomic_DNA"/>
</dbReference>
<organism evidence="4">
    <name type="scientific">Fagus sylvatica</name>
    <name type="common">Beechnut</name>
    <dbReference type="NCBI Taxonomy" id="28930"/>
    <lineage>
        <taxon>Eukaryota</taxon>
        <taxon>Viridiplantae</taxon>
        <taxon>Streptophyta</taxon>
        <taxon>Embryophyta</taxon>
        <taxon>Tracheophyta</taxon>
        <taxon>Spermatophyta</taxon>
        <taxon>Magnoliopsida</taxon>
        <taxon>eudicotyledons</taxon>
        <taxon>Gunneridae</taxon>
        <taxon>Pentapetalae</taxon>
        <taxon>rosids</taxon>
        <taxon>fabids</taxon>
        <taxon>Fagales</taxon>
        <taxon>Fagaceae</taxon>
        <taxon>Fagus</taxon>
    </lineage>
</organism>
<keyword evidence="1" id="KW-0862">Zinc</keyword>
<dbReference type="PANTHER" id="PTHR31286">
    <property type="entry name" value="GLYCINE-RICH CELL WALL STRUCTURAL PROTEIN 1.8-LIKE"/>
    <property type="match status" value="1"/>
</dbReference>
<evidence type="ECO:0000313" key="4">
    <source>
        <dbReference type="EMBL" id="SPD23103.1"/>
    </source>
</evidence>
<evidence type="ECO:0000259" key="3">
    <source>
        <dbReference type="PROSITE" id="PS50158"/>
    </source>
</evidence>
<dbReference type="AlphaFoldDB" id="A0A2N9IGB2"/>
<keyword evidence="1" id="KW-0863">Zinc-finger</keyword>
<reference evidence="4" key="1">
    <citation type="submission" date="2018-02" db="EMBL/GenBank/DDBJ databases">
        <authorList>
            <person name="Cohen D.B."/>
            <person name="Kent A.D."/>
        </authorList>
    </citation>
    <scope>NUCLEOTIDE SEQUENCE</scope>
</reference>
<accession>A0A2N9IGB2</accession>
<dbReference type="InterPro" id="IPR001878">
    <property type="entry name" value="Znf_CCHC"/>
</dbReference>
<gene>
    <name evidence="4" type="ORF">FSB_LOCUS50985</name>
</gene>
<feature type="region of interest" description="Disordered" evidence="2">
    <location>
        <begin position="318"/>
        <end position="340"/>
    </location>
</feature>
<sequence>MEDTDMSDRPKEKDRVRSSVNGDHLGHSFEDDGTRRRNNKKHKESHSTSVLDKGHGSESPIGDVEPTSAPTSPIRARTGISYKDSLIGVIPGAYEHAFFGNSMEEDENISLDEEEDEEPPEEDLGLGFFLIRFDSQSGFEDVLKRGLWFIDEHFLSLRSWVPNFRASEASVKTVAIWVRLPKLPVEYYHKDSLLHIGSGLGPVLRVDFNTAAGTRGRFARICVQIDLDKPLARTVRVGKTRLAVVYEGIGLLCFHCGRIGHRSKLCLSCVLEAEEIPVDMAMAVLAVLRDAPSVSAAPDRAADFSAVKSHANIAQHALGTSERAAGPSNVKSDDKTYQHGSGAIRRVAGAVDGQRRAKSH</sequence>
<evidence type="ECO:0000256" key="2">
    <source>
        <dbReference type="SAM" id="MobiDB-lite"/>
    </source>
</evidence>
<dbReference type="Pfam" id="PF14111">
    <property type="entry name" value="DUF4283"/>
    <property type="match status" value="1"/>
</dbReference>
<name>A0A2N9IGB2_FAGSY</name>
<dbReference type="InterPro" id="IPR025558">
    <property type="entry name" value="DUF4283"/>
</dbReference>
<dbReference type="GO" id="GO:0008270">
    <property type="term" value="F:zinc ion binding"/>
    <property type="evidence" value="ECO:0007669"/>
    <property type="project" value="UniProtKB-KW"/>
</dbReference>
<protein>
    <recommendedName>
        <fullName evidence="3">CCHC-type domain-containing protein</fullName>
    </recommendedName>
</protein>
<evidence type="ECO:0000256" key="1">
    <source>
        <dbReference type="PROSITE-ProRule" id="PRU00047"/>
    </source>
</evidence>
<dbReference type="GO" id="GO:0003676">
    <property type="term" value="F:nucleic acid binding"/>
    <property type="evidence" value="ECO:0007669"/>
    <property type="project" value="InterPro"/>
</dbReference>
<dbReference type="PROSITE" id="PS50158">
    <property type="entry name" value="ZF_CCHC"/>
    <property type="match status" value="1"/>
</dbReference>
<feature type="compositionally biased region" description="Basic and acidic residues" evidence="2">
    <location>
        <begin position="1"/>
        <end position="17"/>
    </location>
</feature>
<proteinExistence type="predicted"/>
<dbReference type="InterPro" id="IPR040256">
    <property type="entry name" value="At4g02000-like"/>
</dbReference>
<feature type="compositionally biased region" description="Basic and acidic residues" evidence="2">
    <location>
        <begin position="24"/>
        <end position="35"/>
    </location>
</feature>
<feature type="domain" description="CCHC-type" evidence="3">
    <location>
        <begin position="253"/>
        <end position="266"/>
    </location>
</feature>